<dbReference type="InterPro" id="IPR012674">
    <property type="entry name" value="Calycin"/>
</dbReference>
<evidence type="ECO:0000313" key="2">
    <source>
        <dbReference type="Proteomes" id="UP000823910"/>
    </source>
</evidence>
<reference evidence="1" key="2">
    <citation type="submission" date="2021-04" db="EMBL/GenBank/DDBJ databases">
        <authorList>
            <person name="Gilroy R."/>
        </authorList>
    </citation>
    <scope>NUCLEOTIDE SEQUENCE</scope>
    <source>
        <strain evidence="1">CHK180-15479</strain>
    </source>
</reference>
<dbReference type="Gene3D" id="2.40.128.20">
    <property type="match status" value="1"/>
</dbReference>
<evidence type="ECO:0000313" key="1">
    <source>
        <dbReference type="EMBL" id="HJC06525.1"/>
    </source>
</evidence>
<dbReference type="InterPro" id="IPR015231">
    <property type="entry name" value="DUF1934"/>
</dbReference>
<organism evidence="1 2">
    <name type="scientific">Candidatus Enterocloster excrementipullorum</name>
    <dbReference type="NCBI Taxonomy" id="2838559"/>
    <lineage>
        <taxon>Bacteria</taxon>
        <taxon>Bacillati</taxon>
        <taxon>Bacillota</taxon>
        <taxon>Clostridia</taxon>
        <taxon>Lachnospirales</taxon>
        <taxon>Lachnospiraceae</taxon>
        <taxon>Enterocloster</taxon>
    </lineage>
</organism>
<dbReference type="Pfam" id="PF09148">
    <property type="entry name" value="DUF1934"/>
    <property type="match status" value="1"/>
</dbReference>
<comment type="caution">
    <text evidence="1">The sequence shown here is derived from an EMBL/GenBank/DDBJ whole genome shotgun (WGS) entry which is preliminary data.</text>
</comment>
<sequence length="144" mass="16231">MTKEVLITISGIHVMDDAEDADVEMMVRGDYYYKNGKHYILYDEVVEGLEGTIRNVIKVSPSGMDIIKKGAANTHMQFEKDKKNLSCYVTPMGDMMVGIQASQIRIDEQPDSLTVDMEYSLDINYQHLSDCLIRLDVQSCPAEG</sequence>
<accession>A0A9D2N0X1</accession>
<dbReference type="EMBL" id="DWWT01000051">
    <property type="protein sequence ID" value="HJC06525.1"/>
    <property type="molecule type" value="Genomic_DNA"/>
</dbReference>
<reference evidence="1" key="1">
    <citation type="journal article" date="2021" name="PeerJ">
        <title>Extensive microbial diversity within the chicken gut microbiome revealed by metagenomics and culture.</title>
        <authorList>
            <person name="Gilroy R."/>
            <person name="Ravi A."/>
            <person name="Getino M."/>
            <person name="Pursley I."/>
            <person name="Horton D.L."/>
            <person name="Alikhan N.F."/>
            <person name="Baker D."/>
            <person name="Gharbi K."/>
            <person name="Hall N."/>
            <person name="Watson M."/>
            <person name="Adriaenssens E.M."/>
            <person name="Foster-Nyarko E."/>
            <person name="Jarju S."/>
            <person name="Secka A."/>
            <person name="Antonio M."/>
            <person name="Oren A."/>
            <person name="Chaudhuri R.R."/>
            <person name="La Ragione R."/>
            <person name="Hildebrand F."/>
            <person name="Pallen M.J."/>
        </authorList>
    </citation>
    <scope>NUCLEOTIDE SEQUENCE</scope>
    <source>
        <strain evidence="1">CHK180-15479</strain>
    </source>
</reference>
<dbReference type="SUPFAM" id="SSF50814">
    <property type="entry name" value="Lipocalins"/>
    <property type="match status" value="1"/>
</dbReference>
<name>A0A9D2N0X1_9FIRM</name>
<dbReference type="AlphaFoldDB" id="A0A9D2N0X1"/>
<gene>
    <name evidence="1" type="ORF">H9704_10295</name>
</gene>
<proteinExistence type="predicted"/>
<dbReference type="Proteomes" id="UP000823910">
    <property type="component" value="Unassembled WGS sequence"/>
</dbReference>
<protein>
    <submittedName>
        <fullName evidence="1">DUF1934 domain-containing protein</fullName>
    </submittedName>
</protein>